<protein>
    <submittedName>
        <fullName evidence="1">Uncharacterized protein</fullName>
    </submittedName>
</protein>
<comment type="caution">
    <text evidence="1">The sequence shown here is derived from an EMBL/GenBank/DDBJ whole genome shotgun (WGS) entry which is preliminary data.</text>
</comment>
<sequence length="71" mass="8185">MEWDVATVINPKKNCDKGTIREIVSKHPEINELLAGGLTEGRIEYFVKTTNTKTRKKETENTQYLQISMMI</sequence>
<name>A0A9P0M9G8_ACAOB</name>
<organism evidence="1 2">
    <name type="scientific">Acanthoscelides obtectus</name>
    <name type="common">Bean weevil</name>
    <name type="synonym">Bruchus obtectus</name>
    <dbReference type="NCBI Taxonomy" id="200917"/>
    <lineage>
        <taxon>Eukaryota</taxon>
        <taxon>Metazoa</taxon>
        <taxon>Ecdysozoa</taxon>
        <taxon>Arthropoda</taxon>
        <taxon>Hexapoda</taxon>
        <taxon>Insecta</taxon>
        <taxon>Pterygota</taxon>
        <taxon>Neoptera</taxon>
        <taxon>Endopterygota</taxon>
        <taxon>Coleoptera</taxon>
        <taxon>Polyphaga</taxon>
        <taxon>Cucujiformia</taxon>
        <taxon>Chrysomeloidea</taxon>
        <taxon>Chrysomelidae</taxon>
        <taxon>Bruchinae</taxon>
        <taxon>Bruchini</taxon>
        <taxon>Acanthoscelides</taxon>
    </lineage>
</organism>
<keyword evidence="2" id="KW-1185">Reference proteome</keyword>
<gene>
    <name evidence="1" type="ORF">ACAOBT_LOCUS32450</name>
</gene>
<dbReference type="Proteomes" id="UP001152888">
    <property type="component" value="Unassembled WGS sequence"/>
</dbReference>
<dbReference type="EMBL" id="CAKOFQ010008121">
    <property type="protein sequence ID" value="CAH2011851.1"/>
    <property type="molecule type" value="Genomic_DNA"/>
</dbReference>
<evidence type="ECO:0000313" key="1">
    <source>
        <dbReference type="EMBL" id="CAH2011851.1"/>
    </source>
</evidence>
<evidence type="ECO:0000313" key="2">
    <source>
        <dbReference type="Proteomes" id="UP001152888"/>
    </source>
</evidence>
<reference evidence="1" key="1">
    <citation type="submission" date="2022-03" db="EMBL/GenBank/DDBJ databases">
        <authorList>
            <person name="Sayadi A."/>
        </authorList>
    </citation>
    <scope>NUCLEOTIDE SEQUENCE</scope>
</reference>
<proteinExistence type="predicted"/>
<accession>A0A9P0M9G8</accession>
<dbReference type="AlphaFoldDB" id="A0A9P0M9G8"/>